<evidence type="ECO:0000256" key="4">
    <source>
        <dbReference type="ARBA" id="ARBA00023015"/>
    </source>
</evidence>
<evidence type="ECO:0000256" key="6">
    <source>
        <dbReference type="ARBA" id="ARBA00023163"/>
    </source>
</evidence>
<accession>A0A9P4PHC4</accession>
<dbReference type="Gene3D" id="4.10.240.10">
    <property type="entry name" value="Zn(2)-C6 fungal-type DNA-binding domain"/>
    <property type="match status" value="1"/>
</dbReference>
<keyword evidence="7" id="KW-0539">Nucleus</keyword>
<dbReference type="SMART" id="SM00066">
    <property type="entry name" value="GAL4"/>
    <property type="match status" value="1"/>
</dbReference>
<dbReference type="GO" id="GO:0003677">
    <property type="term" value="F:DNA binding"/>
    <property type="evidence" value="ECO:0007669"/>
    <property type="project" value="UniProtKB-KW"/>
</dbReference>
<dbReference type="Pfam" id="PF04082">
    <property type="entry name" value="Fungal_trans"/>
    <property type="match status" value="1"/>
</dbReference>
<evidence type="ECO:0000256" key="7">
    <source>
        <dbReference type="ARBA" id="ARBA00023242"/>
    </source>
</evidence>
<reference evidence="11" key="1">
    <citation type="journal article" date="2020" name="Stud. Mycol.">
        <title>101 Dothideomycetes genomes: a test case for predicting lifestyles and emergence of pathogens.</title>
        <authorList>
            <person name="Haridas S."/>
            <person name="Albert R."/>
            <person name="Binder M."/>
            <person name="Bloem J."/>
            <person name="Labutti K."/>
            <person name="Salamov A."/>
            <person name="Andreopoulos B."/>
            <person name="Baker S."/>
            <person name="Barry K."/>
            <person name="Bills G."/>
            <person name="Bluhm B."/>
            <person name="Cannon C."/>
            <person name="Castanera R."/>
            <person name="Culley D."/>
            <person name="Daum C."/>
            <person name="Ezra D."/>
            <person name="Gonzalez J."/>
            <person name="Henrissat B."/>
            <person name="Kuo A."/>
            <person name="Liang C."/>
            <person name="Lipzen A."/>
            <person name="Lutzoni F."/>
            <person name="Magnuson J."/>
            <person name="Mondo S."/>
            <person name="Nolan M."/>
            <person name="Ohm R."/>
            <person name="Pangilinan J."/>
            <person name="Park H.-J."/>
            <person name="Ramirez L."/>
            <person name="Alfaro M."/>
            <person name="Sun H."/>
            <person name="Tritt A."/>
            <person name="Yoshinaga Y."/>
            <person name="Zwiers L.-H."/>
            <person name="Turgeon B."/>
            <person name="Goodwin S."/>
            <person name="Spatafora J."/>
            <person name="Crous P."/>
            <person name="Grigoriev I."/>
        </authorList>
    </citation>
    <scope>NUCLEOTIDE SEQUENCE</scope>
    <source>
        <strain evidence="11">CBS 690.94</strain>
    </source>
</reference>
<evidence type="ECO:0000313" key="12">
    <source>
        <dbReference type="Proteomes" id="UP000799764"/>
    </source>
</evidence>
<keyword evidence="3" id="KW-0862">Zinc</keyword>
<evidence type="ECO:0000259" key="9">
    <source>
        <dbReference type="SMART" id="SM00066"/>
    </source>
</evidence>
<feature type="region of interest" description="Disordered" evidence="8">
    <location>
        <begin position="694"/>
        <end position="718"/>
    </location>
</feature>
<dbReference type="PANTHER" id="PTHR31313">
    <property type="entry name" value="TY1 ENHANCER ACTIVATOR"/>
    <property type="match status" value="1"/>
</dbReference>
<gene>
    <name evidence="11" type="ORF">P171DRAFT_416304</name>
</gene>
<feature type="domain" description="Zn(2)-C6 fungal-type" evidence="9">
    <location>
        <begin position="12"/>
        <end position="63"/>
    </location>
</feature>
<dbReference type="GO" id="GO:0000981">
    <property type="term" value="F:DNA-binding transcription factor activity, RNA polymerase II-specific"/>
    <property type="evidence" value="ECO:0007669"/>
    <property type="project" value="InterPro"/>
</dbReference>
<feature type="region of interest" description="Disordered" evidence="8">
    <location>
        <begin position="595"/>
        <end position="621"/>
    </location>
</feature>
<evidence type="ECO:0000256" key="5">
    <source>
        <dbReference type="ARBA" id="ARBA00023125"/>
    </source>
</evidence>
<dbReference type="SUPFAM" id="SSF57701">
    <property type="entry name" value="Zn2/Cys6 DNA-binding domain"/>
    <property type="match status" value="1"/>
</dbReference>
<feature type="domain" description="Xylanolytic transcriptional activator regulatory" evidence="10">
    <location>
        <begin position="289"/>
        <end position="364"/>
    </location>
</feature>
<comment type="subcellular location">
    <subcellularLocation>
        <location evidence="1">Nucleus</location>
    </subcellularLocation>
</comment>
<name>A0A9P4PHC4_9PLEO</name>
<dbReference type="CDD" id="cd00067">
    <property type="entry name" value="GAL4"/>
    <property type="match status" value="1"/>
</dbReference>
<dbReference type="GO" id="GO:0008270">
    <property type="term" value="F:zinc ion binding"/>
    <property type="evidence" value="ECO:0007669"/>
    <property type="project" value="InterPro"/>
</dbReference>
<dbReference type="Proteomes" id="UP000799764">
    <property type="component" value="Unassembled WGS sequence"/>
</dbReference>
<protein>
    <recommendedName>
        <fullName evidence="13">Zn(2)-C6 fungal-type domain-containing protein</fullName>
    </recommendedName>
</protein>
<evidence type="ECO:0008006" key="13">
    <source>
        <dbReference type="Google" id="ProtNLM"/>
    </source>
</evidence>
<keyword evidence="4" id="KW-0805">Transcription regulation</keyword>
<evidence type="ECO:0000313" key="11">
    <source>
        <dbReference type="EMBL" id="KAF2442994.1"/>
    </source>
</evidence>
<dbReference type="InterPro" id="IPR001138">
    <property type="entry name" value="Zn2Cys6_DnaBD"/>
</dbReference>
<comment type="caution">
    <text evidence="11">The sequence shown here is derived from an EMBL/GenBank/DDBJ whole genome shotgun (WGS) entry which is preliminary data.</text>
</comment>
<evidence type="ECO:0000256" key="2">
    <source>
        <dbReference type="ARBA" id="ARBA00022723"/>
    </source>
</evidence>
<evidence type="ECO:0000256" key="3">
    <source>
        <dbReference type="ARBA" id="ARBA00022833"/>
    </source>
</evidence>
<evidence type="ECO:0000256" key="8">
    <source>
        <dbReference type="SAM" id="MobiDB-lite"/>
    </source>
</evidence>
<dbReference type="PANTHER" id="PTHR31313:SF85">
    <property type="entry name" value="ZN(II)2CYS6 TRANSCRIPTION FACTOR (EUROFUNG)"/>
    <property type="match status" value="1"/>
</dbReference>
<dbReference type="InterPro" id="IPR007219">
    <property type="entry name" value="XnlR_reg_dom"/>
</dbReference>
<dbReference type="GO" id="GO:0006351">
    <property type="term" value="P:DNA-templated transcription"/>
    <property type="evidence" value="ECO:0007669"/>
    <property type="project" value="InterPro"/>
</dbReference>
<dbReference type="InterPro" id="IPR036864">
    <property type="entry name" value="Zn2-C6_fun-type_DNA-bd_sf"/>
</dbReference>
<sequence>MESVAVQKRNPKKSAFSCEACRKRKATYVLLQVKCDASHPICNRCKAREDTCVYKLSPTLSYTQRLEQRVEQLQAALLEAQQSQVKPTGTDAPEAPVLVSERHSSPSPPRAVEALRIEADGRLSYHGSTSLFQLPDSTHLHATNQSNATYHTESDKESLVNNAWRERAYERIADIPEPFRWLLDSHFCWVQPLFNFVYRPAFTRDMKTRGPYFSQALLNAVLSHSVRWCRGEPGMKELLAPFDNGAVFPKNAVRDLFEDVQHGHSKIPTVQALLLLSAQQCGSGNRTQAWLYSGMAFRLIDDMGICVDGKKYASAGHLSAEDIEIRNRLFWSCYFWDKLISLYFGRSPILQNSEISPPRVLMDDTAEIEPWTPHGLSSNYRPKQAHSISCFIHMCALAEILNEILINLHNPSRELPRSQAYKCAHSQSGKLRDWWCDLPEHLKISVSDPELECPPSHIVTLNCLFHTINILTNRAKLKLSREPDLAGQTAEDNPLVQCMSSATSIITLFDLYKRTFGDGHVVLSLAYSVYTAASIFLLEVQALGHAVSSTLERLAFCVGALDRLRATSPVIATASDLIARELTALGIRTRPMLSATNPSITPRLRSSHPKQHGHPPSNLLPLPLKQETQILQRPPMRLGENSPHDARLGHQPHAIQHVVAPADGIQGDGVYIGVEEVAEAADELLEGEALRALGEGEELDDVGVGEGVEADVEEAGIS</sequence>
<evidence type="ECO:0000259" key="10">
    <source>
        <dbReference type="SMART" id="SM00906"/>
    </source>
</evidence>
<dbReference type="InterPro" id="IPR051615">
    <property type="entry name" value="Transcr_Regulatory_Elem"/>
</dbReference>
<dbReference type="OrthoDB" id="4161332at2759"/>
<dbReference type="GO" id="GO:0005634">
    <property type="term" value="C:nucleus"/>
    <property type="evidence" value="ECO:0007669"/>
    <property type="project" value="UniProtKB-SubCell"/>
</dbReference>
<keyword evidence="5" id="KW-0238">DNA-binding</keyword>
<keyword evidence="6" id="KW-0804">Transcription</keyword>
<dbReference type="CDD" id="cd12148">
    <property type="entry name" value="fungal_TF_MHR"/>
    <property type="match status" value="1"/>
</dbReference>
<dbReference type="AlphaFoldDB" id="A0A9P4PHC4"/>
<evidence type="ECO:0000256" key="1">
    <source>
        <dbReference type="ARBA" id="ARBA00004123"/>
    </source>
</evidence>
<dbReference type="SMART" id="SM00906">
    <property type="entry name" value="Fungal_trans"/>
    <property type="match status" value="1"/>
</dbReference>
<keyword evidence="12" id="KW-1185">Reference proteome</keyword>
<feature type="compositionally biased region" description="Acidic residues" evidence="8">
    <location>
        <begin position="695"/>
        <end position="718"/>
    </location>
</feature>
<organism evidence="11 12">
    <name type="scientific">Karstenula rhodostoma CBS 690.94</name>
    <dbReference type="NCBI Taxonomy" id="1392251"/>
    <lineage>
        <taxon>Eukaryota</taxon>
        <taxon>Fungi</taxon>
        <taxon>Dikarya</taxon>
        <taxon>Ascomycota</taxon>
        <taxon>Pezizomycotina</taxon>
        <taxon>Dothideomycetes</taxon>
        <taxon>Pleosporomycetidae</taxon>
        <taxon>Pleosporales</taxon>
        <taxon>Massarineae</taxon>
        <taxon>Didymosphaeriaceae</taxon>
        <taxon>Karstenula</taxon>
    </lineage>
</organism>
<proteinExistence type="predicted"/>
<dbReference type="EMBL" id="MU001503">
    <property type="protein sequence ID" value="KAF2442994.1"/>
    <property type="molecule type" value="Genomic_DNA"/>
</dbReference>
<keyword evidence="2" id="KW-0479">Metal-binding</keyword>